<feature type="transmembrane region" description="Helical" evidence="1">
    <location>
        <begin position="98"/>
        <end position="120"/>
    </location>
</feature>
<dbReference type="GO" id="GO:0032481">
    <property type="term" value="P:positive regulation of type I interferon production"/>
    <property type="evidence" value="ECO:0007669"/>
    <property type="project" value="InterPro"/>
</dbReference>
<dbReference type="GO" id="GO:0005776">
    <property type="term" value="C:autophagosome"/>
    <property type="evidence" value="ECO:0007669"/>
    <property type="project" value="TreeGrafter"/>
</dbReference>
<dbReference type="GO" id="GO:0000045">
    <property type="term" value="P:autophagosome assembly"/>
    <property type="evidence" value="ECO:0007669"/>
    <property type="project" value="TreeGrafter"/>
</dbReference>
<dbReference type="Proteomes" id="UP001497382">
    <property type="component" value="Unassembled WGS sequence"/>
</dbReference>
<keyword evidence="1" id="KW-0812">Transmembrane</keyword>
<organism evidence="3 4">
    <name type="scientific">Larinioides sclopetarius</name>
    <dbReference type="NCBI Taxonomy" id="280406"/>
    <lineage>
        <taxon>Eukaryota</taxon>
        <taxon>Metazoa</taxon>
        <taxon>Ecdysozoa</taxon>
        <taxon>Arthropoda</taxon>
        <taxon>Chelicerata</taxon>
        <taxon>Arachnida</taxon>
        <taxon>Araneae</taxon>
        <taxon>Araneomorphae</taxon>
        <taxon>Entelegynae</taxon>
        <taxon>Araneoidea</taxon>
        <taxon>Araneidae</taxon>
        <taxon>Larinioides</taxon>
    </lineage>
</organism>
<keyword evidence="1" id="KW-1133">Transmembrane helix</keyword>
<keyword evidence="1" id="KW-0472">Membrane</keyword>
<dbReference type="AlphaFoldDB" id="A0AAV2A7W1"/>
<feature type="transmembrane region" description="Helical" evidence="1">
    <location>
        <begin position="15"/>
        <end position="36"/>
    </location>
</feature>
<comment type="caution">
    <text evidence="3">The sequence shown here is derived from an EMBL/GenBank/DDBJ whole genome shotgun (WGS) entry which is preliminary data.</text>
</comment>
<dbReference type="GO" id="GO:0016239">
    <property type="term" value="P:positive regulation of macroautophagy"/>
    <property type="evidence" value="ECO:0007669"/>
    <property type="project" value="TreeGrafter"/>
</dbReference>
<name>A0AAV2A7W1_9ARAC</name>
<protein>
    <recommendedName>
        <fullName evidence="2">STING ligand-binding domain-containing protein</fullName>
    </recommendedName>
</protein>
<feature type="transmembrane region" description="Helical" evidence="1">
    <location>
        <begin position="48"/>
        <end position="74"/>
    </location>
</feature>
<feature type="transmembrane region" description="Helical" evidence="1">
    <location>
        <begin position="126"/>
        <end position="150"/>
    </location>
</feature>
<evidence type="ECO:0000259" key="2">
    <source>
        <dbReference type="Pfam" id="PF15009"/>
    </source>
</evidence>
<accession>A0AAV2A7W1</accession>
<proteinExistence type="predicted"/>
<dbReference type="GO" id="GO:0061507">
    <property type="term" value="F:2',3'-cyclic GMP-AMP binding"/>
    <property type="evidence" value="ECO:0007669"/>
    <property type="project" value="TreeGrafter"/>
</dbReference>
<feature type="domain" description="STING ligand-binding" evidence="2">
    <location>
        <begin position="168"/>
        <end position="306"/>
    </location>
</feature>
<dbReference type="GO" id="GO:0035438">
    <property type="term" value="F:cyclic-di-GMP binding"/>
    <property type="evidence" value="ECO:0007669"/>
    <property type="project" value="TreeGrafter"/>
</dbReference>
<keyword evidence="4" id="KW-1185">Reference proteome</keyword>
<dbReference type="InterPro" id="IPR029158">
    <property type="entry name" value="STING"/>
</dbReference>
<dbReference type="PANTHER" id="PTHR34339">
    <property type="entry name" value="STIMULATOR OF INTERFERON GENES PROTEIN"/>
    <property type="match status" value="1"/>
</dbReference>
<dbReference type="GO" id="GO:0061709">
    <property type="term" value="P:reticulophagy"/>
    <property type="evidence" value="ECO:0007669"/>
    <property type="project" value="TreeGrafter"/>
</dbReference>
<evidence type="ECO:0000313" key="4">
    <source>
        <dbReference type="Proteomes" id="UP001497382"/>
    </source>
</evidence>
<sequence length="342" mass="39168">MPIVKSIIRNSPRNVLCFLILLSIFFVAALVLYFIHEIFTQDFRDPLSLFHLLFGIGTVIVLSSFIHPLLLFAFEDFLSDENSTLLYKLKEHLNAHEYLCYLTCLDILVGGLGLLLNWYMEIKFSWVSSLSFILVIIFASILFACMIVWWDYDDVDLSSSQNMEESIGASWAYGSYLAFYKKILKDIARRMSEFEKNHNIKLLVQKLVIICPLSCNANGSLSGKDGNLEYVGNLEEIIEDDGGNNNRTFKTNVYKICGPHESYIAAEIPSPLSTLYEMRGVMDNVILNYHRECFIKTLSNLLKSDQCIILEYDDLNSSEPLHSFLLSELEDKKIVNVILKPF</sequence>
<gene>
    <name evidence="3" type="ORF">LARSCL_LOCUS10770</name>
</gene>
<dbReference type="InterPro" id="IPR055432">
    <property type="entry name" value="STING_LBD"/>
</dbReference>
<evidence type="ECO:0000313" key="3">
    <source>
        <dbReference type="EMBL" id="CAL1280105.1"/>
    </source>
</evidence>
<dbReference type="Pfam" id="PF15009">
    <property type="entry name" value="STING_LBD"/>
    <property type="match status" value="1"/>
</dbReference>
<dbReference type="EMBL" id="CAXIEN010000128">
    <property type="protein sequence ID" value="CAL1280105.1"/>
    <property type="molecule type" value="Genomic_DNA"/>
</dbReference>
<dbReference type="InterPro" id="IPR038623">
    <property type="entry name" value="STING_C_sf"/>
</dbReference>
<reference evidence="3 4" key="1">
    <citation type="submission" date="2024-04" db="EMBL/GenBank/DDBJ databases">
        <authorList>
            <person name="Rising A."/>
            <person name="Reimegard J."/>
            <person name="Sonavane S."/>
            <person name="Akerstrom W."/>
            <person name="Nylinder S."/>
            <person name="Hedman E."/>
            <person name="Kallberg Y."/>
        </authorList>
    </citation>
    <scope>NUCLEOTIDE SEQUENCE [LARGE SCALE GENOMIC DNA]</scope>
</reference>
<evidence type="ECO:0000256" key="1">
    <source>
        <dbReference type="SAM" id="Phobius"/>
    </source>
</evidence>
<dbReference type="Gene3D" id="3.40.50.12100">
    <property type="entry name" value="Stimulator of interferon genes protein"/>
    <property type="match status" value="1"/>
</dbReference>
<dbReference type="GO" id="GO:0045087">
    <property type="term" value="P:innate immune response"/>
    <property type="evidence" value="ECO:0007669"/>
    <property type="project" value="TreeGrafter"/>
</dbReference>
<dbReference type="PANTHER" id="PTHR34339:SF1">
    <property type="entry name" value="STIMULATOR OF INTERFERON GENES PROTEIN"/>
    <property type="match status" value="1"/>
</dbReference>
<dbReference type="GO" id="GO:0005789">
    <property type="term" value="C:endoplasmic reticulum membrane"/>
    <property type="evidence" value="ECO:0007669"/>
    <property type="project" value="TreeGrafter"/>
</dbReference>
<dbReference type="GO" id="GO:0002218">
    <property type="term" value="P:activation of innate immune response"/>
    <property type="evidence" value="ECO:0007669"/>
    <property type="project" value="InterPro"/>
</dbReference>